<evidence type="ECO:0000256" key="2">
    <source>
        <dbReference type="ARBA" id="ARBA00007613"/>
    </source>
</evidence>
<dbReference type="Gene3D" id="2.20.200.10">
    <property type="entry name" value="Outer membrane efflux proteins (OEP)"/>
    <property type="match status" value="1"/>
</dbReference>
<keyword evidence="5" id="KW-0732">Signal</keyword>
<keyword evidence="11" id="KW-1185">Reference proteome</keyword>
<keyword evidence="4 9" id="KW-0812">Transmembrane</keyword>
<accession>A0A6I4TTM1</accession>
<evidence type="ECO:0000256" key="7">
    <source>
        <dbReference type="ARBA" id="ARBA00023139"/>
    </source>
</evidence>
<dbReference type="EMBL" id="WTYJ01000001">
    <property type="protein sequence ID" value="MXO97703.1"/>
    <property type="molecule type" value="Genomic_DNA"/>
</dbReference>
<protein>
    <submittedName>
        <fullName evidence="10">Efflux transporter outer membrane subunit</fullName>
    </submittedName>
</protein>
<evidence type="ECO:0000256" key="8">
    <source>
        <dbReference type="ARBA" id="ARBA00023288"/>
    </source>
</evidence>
<evidence type="ECO:0000256" key="3">
    <source>
        <dbReference type="ARBA" id="ARBA00022452"/>
    </source>
</evidence>
<dbReference type="SUPFAM" id="SSF56954">
    <property type="entry name" value="Outer membrane efflux proteins (OEP)"/>
    <property type="match status" value="1"/>
</dbReference>
<dbReference type="PANTHER" id="PTHR30203:SF20">
    <property type="entry name" value="MULTIDRUG RESISTANCE OUTER MEMBRANE PROTEIN MDTP-RELATED"/>
    <property type="match status" value="1"/>
</dbReference>
<comment type="subcellular location">
    <subcellularLocation>
        <location evidence="9">Cell membrane</location>
        <topology evidence="9">Lipid-anchor</topology>
    </subcellularLocation>
    <subcellularLocation>
        <location evidence="1">Membrane</location>
    </subcellularLocation>
</comment>
<dbReference type="Gene3D" id="1.20.1600.10">
    <property type="entry name" value="Outer membrane efflux proteins (OEP)"/>
    <property type="match status" value="1"/>
</dbReference>
<gene>
    <name evidence="10" type="ORF">GRI97_01705</name>
</gene>
<evidence type="ECO:0000313" key="11">
    <source>
        <dbReference type="Proteomes" id="UP000469430"/>
    </source>
</evidence>
<dbReference type="AlphaFoldDB" id="A0A6I4TTM1"/>
<evidence type="ECO:0000256" key="9">
    <source>
        <dbReference type="RuleBase" id="RU362097"/>
    </source>
</evidence>
<keyword evidence="6 9" id="KW-0472">Membrane</keyword>
<evidence type="ECO:0000313" key="10">
    <source>
        <dbReference type="EMBL" id="MXO97703.1"/>
    </source>
</evidence>
<dbReference type="Pfam" id="PF02321">
    <property type="entry name" value="OEP"/>
    <property type="match status" value="2"/>
</dbReference>
<dbReference type="PANTHER" id="PTHR30203">
    <property type="entry name" value="OUTER MEMBRANE CATION EFFLUX PROTEIN"/>
    <property type="match status" value="1"/>
</dbReference>
<dbReference type="InterPro" id="IPR010131">
    <property type="entry name" value="MdtP/NodT-like"/>
</dbReference>
<dbReference type="NCBIfam" id="TIGR01845">
    <property type="entry name" value="outer_NodT"/>
    <property type="match status" value="1"/>
</dbReference>
<organism evidence="10 11">
    <name type="scientific">Croceibacterium xixiisoli</name>
    <dbReference type="NCBI Taxonomy" id="1476466"/>
    <lineage>
        <taxon>Bacteria</taxon>
        <taxon>Pseudomonadati</taxon>
        <taxon>Pseudomonadota</taxon>
        <taxon>Alphaproteobacteria</taxon>
        <taxon>Sphingomonadales</taxon>
        <taxon>Erythrobacteraceae</taxon>
        <taxon>Croceibacterium</taxon>
    </lineage>
</organism>
<keyword evidence="7 9" id="KW-0564">Palmitate</keyword>
<evidence type="ECO:0000256" key="5">
    <source>
        <dbReference type="ARBA" id="ARBA00022729"/>
    </source>
</evidence>
<dbReference type="GO" id="GO:0005886">
    <property type="term" value="C:plasma membrane"/>
    <property type="evidence" value="ECO:0007669"/>
    <property type="project" value="UniProtKB-SubCell"/>
</dbReference>
<name>A0A6I4TTM1_9SPHN</name>
<sequence>MPQLDPAQRVIEPQQFDADQALAAPLAEWPTDEWWHRYGDSQLDALIAQGIAHAPTLAVAEARIRRAEARISNARSANAPQIDAGASFAQAKASYWNGVPYSGVPKGVNDAAAVRLSLDWTLDFFGRNRAAIAAASSAAEAARAEGAQARLLLTTAIAGSYAGLLGEMREEALARATLDARDRTAQLVTQRREQGLETLASEAQARSAAETARLELVQATEAIALTRLEIAELTGQGPDQGLRIGRPAEPELPGFGLPSQIPADLIGRRPDLRAARLRVEAQAAAIDQARAGFYPSINLSAFIGPQILGLDHIFDAGSIAGSAGPAIHLPIFHGGALQAEYRGARADYDEAVVVYNQTLLHALGETARIVASLRSLEDQLAHALAAQEAAETAYTAASARYRGGLLNYINVLSAENMVIATRSTVNRLQTRRFELDVALVRALGGGV</sequence>
<comment type="caution">
    <text evidence="10">The sequence shown here is derived from an EMBL/GenBank/DDBJ whole genome shotgun (WGS) entry which is preliminary data.</text>
</comment>
<evidence type="ECO:0000256" key="6">
    <source>
        <dbReference type="ARBA" id="ARBA00023136"/>
    </source>
</evidence>
<keyword evidence="8 9" id="KW-0449">Lipoprotein</keyword>
<evidence type="ECO:0000256" key="1">
    <source>
        <dbReference type="ARBA" id="ARBA00004370"/>
    </source>
</evidence>
<dbReference type="Proteomes" id="UP000469430">
    <property type="component" value="Unassembled WGS sequence"/>
</dbReference>
<dbReference type="OrthoDB" id="7181739at2"/>
<keyword evidence="3 9" id="KW-1134">Transmembrane beta strand</keyword>
<reference evidence="10 11" key="1">
    <citation type="submission" date="2019-12" db="EMBL/GenBank/DDBJ databases">
        <title>Genomic-based taxomic classification of the family Erythrobacteraceae.</title>
        <authorList>
            <person name="Xu L."/>
        </authorList>
    </citation>
    <scope>NUCLEOTIDE SEQUENCE [LARGE SCALE GENOMIC DNA]</scope>
    <source>
        <strain evidence="10 11">S36</strain>
    </source>
</reference>
<evidence type="ECO:0000256" key="4">
    <source>
        <dbReference type="ARBA" id="ARBA00022692"/>
    </source>
</evidence>
<dbReference type="GO" id="GO:0015562">
    <property type="term" value="F:efflux transmembrane transporter activity"/>
    <property type="evidence" value="ECO:0007669"/>
    <property type="project" value="InterPro"/>
</dbReference>
<dbReference type="InterPro" id="IPR003423">
    <property type="entry name" value="OMP_efflux"/>
</dbReference>
<proteinExistence type="inferred from homology"/>
<comment type="similarity">
    <text evidence="2 9">Belongs to the outer membrane factor (OMF) (TC 1.B.17) family.</text>
</comment>